<dbReference type="PANTHER" id="PTHR42935">
    <property type="entry name" value="SLR0930 PROTEIN"/>
    <property type="match status" value="1"/>
</dbReference>
<sequence>MIRAFRSHLLIAMSVSHPVAARLLDIFAAGDMFVRMRYQGEAHVVPVALRGDVALDDLLGIEAQKAAFLANIGRFLSGAPYQHTLLWGACGTGKSSLVRAALLFFRPRGLKCLQVAAMICRICRFCCGRWRRRPPFVVFIDDLSFGADDGSYRALKAVLDGALGGVAANVLICLTSNRRHLLAEFHRDDRALHPQEDVEEQVSLAERFGLRLAFHPLDQAQFLVTVAHWLGRDLSPDERQRALQFALAQGSRSARVAAQCAQALS</sequence>
<dbReference type="Gene3D" id="3.40.50.300">
    <property type="entry name" value="P-loop containing nucleotide triphosphate hydrolases"/>
    <property type="match status" value="1"/>
</dbReference>
<protein>
    <submittedName>
        <fullName evidence="1">Uncharacterized protein</fullName>
    </submittedName>
</protein>
<evidence type="ECO:0000313" key="1">
    <source>
        <dbReference type="EMBL" id="EHM53201.1"/>
    </source>
</evidence>
<gene>
    <name evidence="1" type="ORF">HMPREF9080_01884</name>
</gene>
<dbReference type="HOGENOM" id="CLU_039512_0_0_6"/>
<dbReference type="Pfam" id="PF05673">
    <property type="entry name" value="DUF815"/>
    <property type="match status" value="1"/>
</dbReference>
<organism evidence="1 2">
    <name type="scientific">Cardiobacterium valvarum F0432</name>
    <dbReference type="NCBI Taxonomy" id="797473"/>
    <lineage>
        <taxon>Bacteria</taxon>
        <taxon>Pseudomonadati</taxon>
        <taxon>Pseudomonadota</taxon>
        <taxon>Gammaproteobacteria</taxon>
        <taxon>Cardiobacteriales</taxon>
        <taxon>Cardiobacteriaceae</taxon>
        <taxon>Cardiobacterium</taxon>
    </lineage>
</organism>
<evidence type="ECO:0000313" key="2">
    <source>
        <dbReference type="Proteomes" id="UP000004750"/>
    </source>
</evidence>
<dbReference type="STRING" id="797473.HMPREF9080_01884"/>
<dbReference type="Proteomes" id="UP000004750">
    <property type="component" value="Unassembled WGS sequence"/>
</dbReference>
<dbReference type="InterPro" id="IPR027417">
    <property type="entry name" value="P-loop_NTPase"/>
</dbReference>
<dbReference type="SUPFAM" id="SSF52540">
    <property type="entry name" value="P-loop containing nucleoside triphosphate hydrolases"/>
    <property type="match status" value="1"/>
</dbReference>
<proteinExistence type="predicted"/>
<accession>G9ZGI0</accession>
<dbReference type="PANTHER" id="PTHR42935:SF1">
    <property type="entry name" value="SLR0930 PROTEIN"/>
    <property type="match status" value="1"/>
</dbReference>
<dbReference type="AlphaFoldDB" id="G9ZGI0"/>
<comment type="caution">
    <text evidence="1">The sequence shown here is derived from an EMBL/GenBank/DDBJ whole genome shotgun (WGS) entry which is preliminary data.</text>
</comment>
<reference evidence="1 2" key="1">
    <citation type="submission" date="2011-08" db="EMBL/GenBank/DDBJ databases">
        <authorList>
            <person name="Weinstock G."/>
            <person name="Sodergren E."/>
            <person name="Clifton S."/>
            <person name="Fulton L."/>
            <person name="Fulton B."/>
            <person name="Courtney L."/>
            <person name="Fronick C."/>
            <person name="Harrison M."/>
            <person name="Strong C."/>
            <person name="Farmer C."/>
            <person name="Delahaunty K."/>
            <person name="Markovic C."/>
            <person name="Hall O."/>
            <person name="Minx P."/>
            <person name="Tomlinson C."/>
            <person name="Mitreva M."/>
            <person name="Hou S."/>
            <person name="Chen J."/>
            <person name="Wollam A."/>
            <person name="Pepin K.H."/>
            <person name="Johnson M."/>
            <person name="Bhonagiri V."/>
            <person name="Zhang X."/>
            <person name="Suruliraj S."/>
            <person name="Warren W."/>
            <person name="Chinwalla A."/>
            <person name="Mardis E.R."/>
            <person name="Wilson R.K."/>
        </authorList>
    </citation>
    <scope>NUCLEOTIDE SEQUENCE [LARGE SCALE GENOMIC DNA]</scope>
    <source>
        <strain evidence="1 2">F0432</strain>
    </source>
</reference>
<dbReference type="EMBL" id="AGCM01000109">
    <property type="protein sequence ID" value="EHM53201.1"/>
    <property type="molecule type" value="Genomic_DNA"/>
</dbReference>
<name>G9ZGI0_9GAMM</name>
<dbReference type="InterPro" id="IPR008533">
    <property type="entry name" value="DUF815"/>
</dbReference>